<dbReference type="GO" id="GO:0008821">
    <property type="term" value="F:crossover junction DNA endonuclease activity"/>
    <property type="evidence" value="ECO:0007669"/>
    <property type="project" value="UniProtKB-EC"/>
</dbReference>
<comment type="subcellular location">
    <subcellularLocation>
        <location evidence="1 13">Cytoplasm</location>
    </subcellularLocation>
</comment>
<name>A0A6G7B945_9LACO</name>
<dbReference type="PIRSF" id="PIRSF037785">
    <property type="entry name" value="RecU"/>
    <property type="match status" value="1"/>
</dbReference>
<comment type="cofactor">
    <cofactor evidence="13">
        <name>Mg(2+)</name>
        <dbReference type="ChEBI" id="CHEBI:18420"/>
    </cofactor>
    <text evidence="13">Binds 1 Mg(2+) ion per subunit.</text>
</comment>
<evidence type="ECO:0000256" key="1">
    <source>
        <dbReference type="ARBA" id="ARBA00004496"/>
    </source>
</evidence>
<feature type="binding site" evidence="13">
    <location>
        <position position="97"/>
    </location>
    <ligand>
        <name>Mg(2+)</name>
        <dbReference type="ChEBI" id="CHEBI:18420"/>
    </ligand>
</feature>
<evidence type="ECO:0000256" key="4">
    <source>
        <dbReference type="ARBA" id="ARBA00022723"/>
    </source>
</evidence>
<comment type="catalytic activity">
    <reaction evidence="13">
        <text>Endonucleolytic cleavage at a junction such as a reciprocal single-stranded crossover between two homologous DNA duplexes (Holliday junction).</text>
        <dbReference type="EC" id="3.1.21.10"/>
    </reaction>
</comment>
<evidence type="ECO:0000256" key="12">
    <source>
        <dbReference type="ARBA" id="ARBA00029523"/>
    </source>
</evidence>
<evidence type="ECO:0000256" key="14">
    <source>
        <dbReference type="NCBIfam" id="TIGR00648"/>
    </source>
</evidence>
<keyword evidence="8 13" id="KW-0460">Magnesium</keyword>
<dbReference type="InterPro" id="IPR011856">
    <property type="entry name" value="tRNA_endonuc-like_dom_sf"/>
</dbReference>
<evidence type="ECO:0000256" key="8">
    <source>
        <dbReference type="ARBA" id="ARBA00022842"/>
    </source>
</evidence>
<keyword evidence="6 13" id="KW-0227">DNA damage</keyword>
<evidence type="ECO:0000313" key="15">
    <source>
        <dbReference type="EMBL" id="QIH23806.1"/>
    </source>
</evidence>
<dbReference type="Gene3D" id="3.40.1350.10">
    <property type="match status" value="1"/>
</dbReference>
<feature type="site" description="Transition state stabilizer" evidence="13">
    <location>
        <position position="99"/>
    </location>
</feature>
<feature type="binding site" evidence="13">
    <location>
        <position position="82"/>
    </location>
    <ligand>
        <name>Mg(2+)</name>
        <dbReference type="ChEBI" id="CHEBI:18420"/>
    </ligand>
</feature>
<dbReference type="GO" id="GO:0005737">
    <property type="term" value="C:cytoplasm"/>
    <property type="evidence" value="ECO:0007669"/>
    <property type="project" value="UniProtKB-SubCell"/>
</dbReference>
<feature type="binding site" evidence="13">
    <location>
        <position position="116"/>
    </location>
    <ligand>
        <name>Mg(2+)</name>
        <dbReference type="ChEBI" id="CHEBI:18420"/>
    </ligand>
</feature>
<dbReference type="AlphaFoldDB" id="A0A6G7B945"/>
<proteinExistence type="inferred from homology"/>
<reference evidence="15 16" key="1">
    <citation type="submission" date="2020-02" db="EMBL/GenBank/DDBJ databases">
        <title>Complete genome sequences of six Lactobacillus iners strains isolated from the human vagina.</title>
        <authorList>
            <person name="France M.T."/>
            <person name="Rutt L."/>
            <person name="Narina S."/>
            <person name="Arbaugh S."/>
            <person name="Humphrys M.S."/>
            <person name="Ma B."/>
            <person name="Hayward M.R."/>
            <person name="Relman D."/>
            <person name="Kwon D.S."/>
            <person name="Ravel J."/>
        </authorList>
    </citation>
    <scope>NUCLEOTIDE SEQUENCE [LARGE SCALE GENOMIC DNA]</scope>
    <source>
        <strain evidence="15 16">C0210C1</strain>
    </source>
</reference>
<keyword evidence="9 13" id="KW-0233">DNA recombination</keyword>
<dbReference type="GO" id="GO:0006310">
    <property type="term" value="P:DNA recombination"/>
    <property type="evidence" value="ECO:0007669"/>
    <property type="project" value="UniProtKB-UniRule"/>
</dbReference>
<evidence type="ECO:0000256" key="5">
    <source>
        <dbReference type="ARBA" id="ARBA00022759"/>
    </source>
</evidence>
<organism evidence="15 16">
    <name type="scientific">Lactobacillus iners</name>
    <dbReference type="NCBI Taxonomy" id="147802"/>
    <lineage>
        <taxon>Bacteria</taxon>
        <taxon>Bacillati</taxon>
        <taxon>Bacillota</taxon>
        <taxon>Bacilli</taxon>
        <taxon>Lactobacillales</taxon>
        <taxon>Lactobacillaceae</taxon>
        <taxon>Lactobacillus</taxon>
    </lineage>
</organism>
<dbReference type="GeneID" id="93221462"/>
<keyword evidence="10 13" id="KW-0234">DNA repair</keyword>
<comment type="function">
    <text evidence="13">Endonuclease that resolves Holliday junction intermediates in genetic recombination. Cleaves mobile four-strand junctions by introducing symmetrical nicks in paired strands. Promotes annealing of linear ssDNA with homologous dsDNA. Required for DNA repair, homologous recombination and chromosome segregation.</text>
</comment>
<gene>
    <name evidence="13 15" type="primary">recU</name>
    <name evidence="15" type="ORF">G6Z83_03650</name>
</gene>
<dbReference type="Pfam" id="PF03838">
    <property type="entry name" value="RecU"/>
    <property type="match status" value="1"/>
</dbReference>
<evidence type="ECO:0000313" key="16">
    <source>
        <dbReference type="Proteomes" id="UP000501676"/>
    </source>
</evidence>
<dbReference type="GO" id="GO:0007059">
    <property type="term" value="P:chromosome segregation"/>
    <property type="evidence" value="ECO:0007669"/>
    <property type="project" value="UniProtKB-UniRule"/>
</dbReference>
<evidence type="ECO:0000256" key="10">
    <source>
        <dbReference type="ARBA" id="ARBA00023204"/>
    </source>
</evidence>
<dbReference type="InterPro" id="IPR004612">
    <property type="entry name" value="Resolv_RecU"/>
</dbReference>
<feature type="binding site" evidence="13">
    <location>
        <position position="84"/>
    </location>
    <ligand>
        <name>Mg(2+)</name>
        <dbReference type="ChEBI" id="CHEBI:18420"/>
    </ligand>
</feature>
<keyword evidence="5 13" id="KW-0255">Endonuclease</keyword>
<keyword evidence="4 13" id="KW-0479">Metal-binding</keyword>
<keyword evidence="2 13" id="KW-0963">Cytoplasm</keyword>
<dbReference type="HAMAP" id="MF_00130">
    <property type="entry name" value="RecU"/>
    <property type="match status" value="1"/>
</dbReference>
<evidence type="ECO:0000256" key="6">
    <source>
        <dbReference type="ARBA" id="ARBA00022763"/>
    </source>
</evidence>
<keyword evidence="7 13" id="KW-0378">Hydrolase</keyword>
<evidence type="ECO:0000256" key="13">
    <source>
        <dbReference type="HAMAP-Rule" id="MF_00130"/>
    </source>
</evidence>
<dbReference type="RefSeq" id="WP_006729946.1">
    <property type="nucleotide sequence ID" value="NZ_CABKQA010000001.1"/>
</dbReference>
<dbReference type="NCBIfam" id="TIGR00648">
    <property type="entry name" value="recU"/>
    <property type="match status" value="1"/>
</dbReference>
<evidence type="ECO:0000256" key="7">
    <source>
        <dbReference type="ARBA" id="ARBA00022801"/>
    </source>
</evidence>
<dbReference type="InterPro" id="IPR011335">
    <property type="entry name" value="Restrct_endonuc-II-like"/>
</dbReference>
<keyword evidence="3 13" id="KW-0540">Nuclease</keyword>
<sequence length="196" mass="23161">MVNYPRGIFSSIEHSISHQNKIIFSDRGMTLEQQINESNEYYLNHNIAVIHKKPTPIQIVKVDYPRRSRAVIKEAYFRQASTTDYNGVYRGYYLDFEAKETKNRKSFPLKNFHEHQIIHLQKCLEQKGICFAIIRFVTLNRYFITPASYLIRMWYSNSKKSLSLIDIINNSYEIKSGYNPTLSYLDGVDKFIIDRI</sequence>
<dbReference type="GO" id="GO:0000287">
    <property type="term" value="F:magnesium ion binding"/>
    <property type="evidence" value="ECO:0007669"/>
    <property type="project" value="UniProtKB-UniRule"/>
</dbReference>
<protein>
    <recommendedName>
        <fullName evidence="12 13">Holliday junction resolvase RecU</fullName>
        <ecNumber evidence="13 14">3.1.21.10</ecNumber>
    </recommendedName>
    <alternativeName>
        <fullName evidence="13">Recombination protein U homolog</fullName>
    </alternativeName>
</protein>
<evidence type="ECO:0000256" key="3">
    <source>
        <dbReference type="ARBA" id="ARBA00022722"/>
    </source>
</evidence>
<dbReference type="Proteomes" id="UP000501676">
    <property type="component" value="Chromosome"/>
</dbReference>
<comment type="similarity">
    <text evidence="11 13">Belongs to the RecU family.</text>
</comment>
<evidence type="ECO:0000256" key="2">
    <source>
        <dbReference type="ARBA" id="ARBA00022490"/>
    </source>
</evidence>
<dbReference type="EC" id="3.1.21.10" evidence="13 14"/>
<dbReference type="EMBL" id="CP049228">
    <property type="protein sequence ID" value="QIH23806.1"/>
    <property type="molecule type" value="Genomic_DNA"/>
</dbReference>
<evidence type="ECO:0000256" key="11">
    <source>
        <dbReference type="ARBA" id="ARBA00023447"/>
    </source>
</evidence>
<dbReference type="NCBIfam" id="NF002584">
    <property type="entry name" value="PRK02234.1-5"/>
    <property type="match status" value="1"/>
</dbReference>
<dbReference type="SUPFAM" id="SSF52980">
    <property type="entry name" value="Restriction endonuclease-like"/>
    <property type="match status" value="1"/>
</dbReference>
<dbReference type="GO" id="GO:0006281">
    <property type="term" value="P:DNA repair"/>
    <property type="evidence" value="ECO:0007669"/>
    <property type="project" value="UniProtKB-UniRule"/>
</dbReference>
<accession>A0A6G7B945</accession>
<dbReference type="GO" id="GO:0003676">
    <property type="term" value="F:nucleic acid binding"/>
    <property type="evidence" value="ECO:0007669"/>
    <property type="project" value="InterPro"/>
</dbReference>
<dbReference type="CDD" id="cd22354">
    <property type="entry name" value="RecU-like"/>
    <property type="match status" value="1"/>
</dbReference>
<evidence type="ECO:0000256" key="9">
    <source>
        <dbReference type="ARBA" id="ARBA00023172"/>
    </source>
</evidence>